<evidence type="ECO:0000313" key="2">
    <source>
        <dbReference type="Proteomes" id="UP000233551"/>
    </source>
</evidence>
<protein>
    <submittedName>
        <fullName evidence="1">Uncharacterized protein</fullName>
    </submittedName>
</protein>
<comment type="caution">
    <text evidence="1">The sequence shown here is derived from an EMBL/GenBank/DDBJ whole genome shotgun (WGS) entry which is preliminary data.</text>
</comment>
<dbReference type="EMBL" id="PGOL01002322">
    <property type="protein sequence ID" value="PKI48852.1"/>
    <property type="molecule type" value="Genomic_DNA"/>
</dbReference>
<proteinExistence type="predicted"/>
<keyword evidence="2" id="KW-1185">Reference proteome</keyword>
<name>A0A2I0IXX0_PUNGR</name>
<organism evidence="1 2">
    <name type="scientific">Punica granatum</name>
    <name type="common">Pomegranate</name>
    <dbReference type="NCBI Taxonomy" id="22663"/>
    <lineage>
        <taxon>Eukaryota</taxon>
        <taxon>Viridiplantae</taxon>
        <taxon>Streptophyta</taxon>
        <taxon>Embryophyta</taxon>
        <taxon>Tracheophyta</taxon>
        <taxon>Spermatophyta</taxon>
        <taxon>Magnoliopsida</taxon>
        <taxon>eudicotyledons</taxon>
        <taxon>Gunneridae</taxon>
        <taxon>Pentapetalae</taxon>
        <taxon>rosids</taxon>
        <taxon>malvids</taxon>
        <taxon>Myrtales</taxon>
        <taxon>Lythraceae</taxon>
        <taxon>Punica</taxon>
    </lineage>
</organism>
<dbReference type="AlphaFoldDB" id="A0A2I0IXX0"/>
<sequence>MQAPTRVTFGSVHLGDSAGDILSGFRLDPFALLASTISRTAGESCQPSRVDHPRSSLLHSEMRCDQRPSQSRPPTPHDRRVVPTFAGKPLAAFTLPPRQAAFTALGFGPAFTASGFDPTSSSGPAFTALGFGLTSDSDPAFTASGSGPAFTALGFRPRTGLQAQHLLLLGFDTLHLLLSGSSEIQNRLGFKFIQAVVPTQMWTLVGARMRVFWIARLGSVHLPVGTRDGHE</sequence>
<reference evidence="1 2" key="1">
    <citation type="submission" date="2017-11" db="EMBL/GenBank/DDBJ databases">
        <title>De-novo sequencing of pomegranate (Punica granatum L.) genome.</title>
        <authorList>
            <person name="Akparov Z."/>
            <person name="Amiraslanov A."/>
            <person name="Hajiyeva S."/>
            <person name="Abbasov M."/>
            <person name="Kaur K."/>
            <person name="Hamwieh A."/>
            <person name="Solovyev V."/>
            <person name="Salamov A."/>
            <person name="Braich B."/>
            <person name="Kosarev P."/>
            <person name="Mahmoud A."/>
            <person name="Hajiyev E."/>
            <person name="Babayeva S."/>
            <person name="Izzatullayeva V."/>
            <person name="Mammadov A."/>
            <person name="Mammadov A."/>
            <person name="Sharifova S."/>
            <person name="Ojaghi J."/>
            <person name="Eynullazada K."/>
            <person name="Bayramov B."/>
            <person name="Abdulazimova A."/>
            <person name="Shahmuradov I."/>
        </authorList>
    </citation>
    <scope>NUCLEOTIDE SEQUENCE [LARGE SCALE GENOMIC DNA]</scope>
    <source>
        <strain evidence="2">cv. AG2017</strain>
        <tissue evidence="1">Leaf</tissue>
    </source>
</reference>
<dbReference type="Proteomes" id="UP000233551">
    <property type="component" value="Unassembled WGS sequence"/>
</dbReference>
<accession>A0A2I0IXX0</accession>
<gene>
    <name evidence="1" type="ORF">CRG98_030755</name>
</gene>
<evidence type="ECO:0000313" key="1">
    <source>
        <dbReference type="EMBL" id="PKI48852.1"/>
    </source>
</evidence>